<keyword evidence="1" id="KW-0732">Signal</keyword>
<dbReference type="Gene3D" id="2.120.10.30">
    <property type="entry name" value="TolB, C-terminal domain"/>
    <property type="match status" value="1"/>
</dbReference>
<feature type="signal peptide" evidence="1">
    <location>
        <begin position="1"/>
        <end position="27"/>
    </location>
</feature>
<dbReference type="PANTHER" id="PTHR19328">
    <property type="entry name" value="HEDGEHOG-INTERACTING PROTEIN"/>
    <property type="match status" value="1"/>
</dbReference>
<organism evidence="3 4">
    <name type="scientific">Roseimicrobium gellanilyticum</name>
    <dbReference type="NCBI Taxonomy" id="748857"/>
    <lineage>
        <taxon>Bacteria</taxon>
        <taxon>Pseudomonadati</taxon>
        <taxon>Verrucomicrobiota</taxon>
        <taxon>Verrucomicrobiia</taxon>
        <taxon>Verrucomicrobiales</taxon>
        <taxon>Verrucomicrobiaceae</taxon>
        <taxon>Roseimicrobium</taxon>
    </lineage>
</organism>
<reference evidence="3 4" key="1">
    <citation type="submission" date="2018-06" db="EMBL/GenBank/DDBJ databases">
        <title>Genomic Encyclopedia of Type Strains, Phase IV (KMG-IV): sequencing the most valuable type-strain genomes for metagenomic binning, comparative biology and taxonomic classification.</title>
        <authorList>
            <person name="Goeker M."/>
        </authorList>
    </citation>
    <scope>NUCLEOTIDE SEQUENCE [LARGE SCALE GENOMIC DNA]</scope>
    <source>
        <strain evidence="3 4">DSM 25532</strain>
    </source>
</reference>
<protein>
    <submittedName>
        <fullName evidence="3">Glucose/arabinose dehydrogenase</fullName>
    </submittedName>
</protein>
<comment type="caution">
    <text evidence="3">The sequence shown here is derived from an EMBL/GenBank/DDBJ whole genome shotgun (WGS) entry which is preliminary data.</text>
</comment>
<evidence type="ECO:0000313" key="3">
    <source>
        <dbReference type="EMBL" id="RBP39160.1"/>
    </source>
</evidence>
<keyword evidence="4" id="KW-1185">Reference proteome</keyword>
<name>A0A366HA69_9BACT</name>
<dbReference type="InterPro" id="IPR011041">
    <property type="entry name" value="Quinoprot_gluc/sorb_DH_b-prop"/>
</dbReference>
<dbReference type="PANTHER" id="PTHR19328:SF75">
    <property type="entry name" value="ALDOSE SUGAR DEHYDROGENASE YLII"/>
    <property type="match status" value="1"/>
</dbReference>
<dbReference type="EMBL" id="QNRR01000010">
    <property type="protein sequence ID" value="RBP39160.1"/>
    <property type="molecule type" value="Genomic_DNA"/>
</dbReference>
<evidence type="ECO:0000256" key="1">
    <source>
        <dbReference type="SAM" id="SignalP"/>
    </source>
</evidence>
<feature type="domain" description="Glucose/Sorbosone dehydrogenase" evidence="2">
    <location>
        <begin position="62"/>
        <end position="369"/>
    </location>
</feature>
<dbReference type="InterPro" id="IPR011042">
    <property type="entry name" value="6-blade_b-propeller_TolB-like"/>
</dbReference>
<dbReference type="Proteomes" id="UP000253426">
    <property type="component" value="Unassembled WGS sequence"/>
</dbReference>
<evidence type="ECO:0000313" key="4">
    <source>
        <dbReference type="Proteomes" id="UP000253426"/>
    </source>
</evidence>
<dbReference type="InterPro" id="IPR012938">
    <property type="entry name" value="Glc/Sorbosone_DH"/>
</dbReference>
<gene>
    <name evidence="3" type="ORF">DES53_110184</name>
</gene>
<dbReference type="AlphaFoldDB" id="A0A366HA69"/>
<dbReference type="OrthoDB" id="9770043at2"/>
<dbReference type="SUPFAM" id="SSF50952">
    <property type="entry name" value="Soluble quinoprotein glucose dehydrogenase"/>
    <property type="match status" value="1"/>
</dbReference>
<accession>A0A366HA69</accession>
<proteinExistence type="predicted"/>
<evidence type="ECO:0000259" key="2">
    <source>
        <dbReference type="Pfam" id="PF07995"/>
    </source>
</evidence>
<dbReference type="Pfam" id="PF07995">
    <property type="entry name" value="GSDH"/>
    <property type="match status" value="1"/>
</dbReference>
<sequence length="419" mass="47458">MIFATTPTARRFGWLAAVMLGAVQAVANPIPGEDSDVPKEIPLTDSAAQYRLQRLYVKQRFDSPVAMAVMPLPEPRHAIMQQRGEIWVLPQDEILGTPERFLDFREQLKKVILFEEGFHGMAFHPDFAQDGKFYISYSTVEPRRTIISEMRTTEGNPLQADPSTERVLLELPHIMANHFAGGLAFGPDDKLYIAIGDGGMRDEPYRLAQNPFSLHGKLLRIDVDDRTGALPYGIPKDNPFADKQEWRPEIWALGLRNPWGFSFDRVTGQLWLADVGQDIWEEVNLIKKGRNYGWSDRDGPRQAGFHSTPFLPDRKYEEPVYAYMHSEGVSITGGFVYRGNRLPRLEGCYIYGDWGFGTLSALRYEPDSGTVQERFSLHRRPENTETPFNPTMISEDVSGEIIIMSQEGNVYTLIPAAGE</sequence>
<feature type="chain" id="PRO_5016670499" evidence="1">
    <location>
        <begin position="28"/>
        <end position="419"/>
    </location>
</feature>
<dbReference type="RefSeq" id="WP_113960921.1">
    <property type="nucleotide sequence ID" value="NZ_QNRR01000010.1"/>
</dbReference>